<sequence>MEFSEYAWRSCCLGNLFCFNDQRRWYRHCYRKNRCCKLMQTQTCFLLSYLKYGDHDAVLHCFSEENGFTSFFVKGIYTTKNKKKPYLFPLNRLIITTSKSNSENNILKVSKIEMAPDHYDFNVVAMNSILFFTADFLHQVLRDESANHLLFNEIESLREEVSTQNYDGYLSFIFRFLEFSGIAPLPSKYPFLNPESGRFEEQISHTFFNNTVSLVWKRFLDAEQAYNIRLKRDERSAFLDSLMIYCQYHINGFYIPKSLAVVRQIFE</sequence>
<accession>A0A3G8XR83</accession>
<organism evidence="2 3">
    <name type="scientific">Kaistella carnis</name>
    <dbReference type="NCBI Taxonomy" id="1241979"/>
    <lineage>
        <taxon>Bacteria</taxon>
        <taxon>Pseudomonadati</taxon>
        <taxon>Bacteroidota</taxon>
        <taxon>Flavobacteriia</taxon>
        <taxon>Flavobacteriales</taxon>
        <taxon>Weeksellaceae</taxon>
        <taxon>Chryseobacterium group</taxon>
        <taxon>Kaistella</taxon>
    </lineage>
</organism>
<name>A0A3G8XR83_9FLAO</name>
<protein>
    <submittedName>
        <fullName evidence="2">DNA repair protein RecO</fullName>
    </submittedName>
</protein>
<dbReference type="EMBL" id="CP034159">
    <property type="protein sequence ID" value="AZI34297.1"/>
    <property type="molecule type" value="Genomic_DNA"/>
</dbReference>
<keyword evidence="3" id="KW-1185">Reference proteome</keyword>
<reference evidence="3" key="1">
    <citation type="submission" date="2018-11" db="EMBL/GenBank/DDBJ databases">
        <title>Proposal to divide the Flavobacteriaceae and reorganize its genera based on Amino Acid Identity values calculated from whole genome sequences.</title>
        <authorList>
            <person name="Nicholson A.C."/>
            <person name="Gulvik C.A."/>
            <person name="Whitney A.M."/>
            <person name="Humrighouse B.W."/>
            <person name="Bell M."/>
            <person name="Holmes B."/>
            <person name="Steigerwalt A.G."/>
            <person name="Villarma A."/>
            <person name="Sheth M."/>
            <person name="Batra D."/>
            <person name="Pryor J."/>
            <person name="Bernardet J.-F."/>
            <person name="Hugo C."/>
            <person name="Kampfer P."/>
            <person name="Newman J.D."/>
            <person name="McQuiston J.R."/>
        </authorList>
    </citation>
    <scope>NUCLEOTIDE SEQUENCE [LARGE SCALE GENOMIC DNA]</scope>
    <source>
        <strain evidence="3">G0081</strain>
    </source>
</reference>
<dbReference type="Gene3D" id="2.40.50.140">
    <property type="entry name" value="Nucleic acid-binding proteins"/>
    <property type="match status" value="1"/>
</dbReference>
<dbReference type="Proteomes" id="UP000270185">
    <property type="component" value="Chromosome"/>
</dbReference>
<feature type="domain" description="DNA replication/recombination mediator RecO N-terminal" evidence="1">
    <location>
        <begin position="41"/>
        <end position="112"/>
    </location>
</feature>
<gene>
    <name evidence="2" type="ORF">EIB73_14405</name>
</gene>
<dbReference type="KEGG" id="ccas:EIB73_14405"/>
<evidence type="ECO:0000313" key="2">
    <source>
        <dbReference type="EMBL" id="AZI34297.1"/>
    </source>
</evidence>
<dbReference type="AlphaFoldDB" id="A0A3G8XR83"/>
<dbReference type="OrthoDB" id="9789152at2"/>
<dbReference type="InterPro" id="IPR022572">
    <property type="entry name" value="DNA_rep/recomb_RecO_N"/>
</dbReference>
<proteinExistence type="predicted"/>
<dbReference type="Pfam" id="PF11967">
    <property type="entry name" value="RecO_N"/>
    <property type="match status" value="1"/>
</dbReference>
<dbReference type="InterPro" id="IPR012340">
    <property type="entry name" value="NA-bd_OB-fold"/>
</dbReference>
<evidence type="ECO:0000259" key="1">
    <source>
        <dbReference type="Pfam" id="PF11967"/>
    </source>
</evidence>
<evidence type="ECO:0000313" key="3">
    <source>
        <dbReference type="Proteomes" id="UP000270185"/>
    </source>
</evidence>